<accession>A0ABR2JPQ5</accession>
<evidence type="ECO:0000313" key="2">
    <source>
        <dbReference type="Proteomes" id="UP001470230"/>
    </source>
</evidence>
<protein>
    <submittedName>
        <fullName evidence="1">Uncharacterized protein</fullName>
    </submittedName>
</protein>
<organism evidence="1 2">
    <name type="scientific">Tritrichomonas musculus</name>
    <dbReference type="NCBI Taxonomy" id="1915356"/>
    <lineage>
        <taxon>Eukaryota</taxon>
        <taxon>Metamonada</taxon>
        <taxon>Parabasalia</taxon>
        <taxon>Tritrichomonadida</taxon>
        <taxon>Tritrichomonadidae</taxon>
        <taxon>Tritrichomonas</taxon>
    </lineage>
</organism>
<evidence type="ECO:0000313" key="1">
    <source>
        <dbReference type="EMBL" id="KAK8880860.1"/>
    </source>
</evidence>
<keyword evidence="2" id="KW-1185">Reference proteome</keyword>
<dbReference type="EMBL" id="JAPFFF010000010">
    <property type="protein sequence ID" value="KAK8880860.1"/>
    <property type="molecule type" value="Genomic_DNA"/>
</dbReference>
<reference evidence="1 2" key="1">
    <citation type="submission" date="2024-04" db="EMBL/GenBank/DDBJ databases">
        <title>Tritrichomonas musculus Genome.</title>
        <authorList>
            <person name="Alves-Ferreira E."/>
            <person name="Grigg M."/>
            <person name="Lorenzi H."/>
            <person name="Galac M."/>
        </authorList>
    </citation>
    <scope>NUCLEOTIDE SEQUENCE [LARGE SCALE GENOMIC DNA]</scope>
    <source>
        <strain evidence="1 2">EAF2021</strain>
    </source>
</reference>
<name>A0ABR2JPQ5_9EUKA</name>
<gene>
    <name evidence="1" type="ORF">M9Y10_003558</name>
</gene>
<dbReference type="Proteomes" id="UP001470230">
    <property type="component" value="Unassembled WGS sequence"/>
</dbReference>
<proteinExistence type="predicted"/>
<comment type="caution">
    <text evidence="1">The sequence shown here is derived from an EMBL/GenBank/DDBJ whole genome shotgun (WGS) entry which is preliminary data.</text>
</comment>
<sequence length="548" mass="63680">MSTLKNIIKIVGNHLTSQFSPEMILGMVLTDFSVHSLPNFFTNQDILDFIWHYNNGDIIPHILGNPNSSSVPRQFLSSFSHFHRYEITSIFSILDSIVSSILNTIFSTDYFTPRNSKIREFKRKMLTCVRNGGVYLDIAKINLTMNIQTDYARVMSKDHPLFNRSIKVFQNFDNSVDKDDHNKVYVQNSSPDFKMSYDEIKSLFEQETSFSFNSVFKAVSEKPSSVRNDIAEFDAILSTGEDVTISIIPPNRHRLRQMDLFPPRSLLFLLNLIGLDTKIRKRYKYYMHRLDFDFEREVHARQKILKSYGIDFLHTSPHQLFQSVDSLRLPLSIPAPLRQFSSKYFMVTARKPMYYVRSLSVGNVNKVMDMASQLFFDHNIVIPDLSPYNIKIEKNQVSVDRLYSMCEITEDEVKGFSNTIAASALKENKYSDRAKQFLQIKPIPRLLNHFGFIRYRLNGYRYDSHFNIESIEKEKNGNSQMVLRHANALFSLAELRMSLYGNLEKAGKLSEESIHYFSKPITKLVGANSKDEKIIYDYLRHDAMEIFS</sequence>